<evidence type="ECO:0000313" key="9">
    <source>
        <dbReference type="EMBL" id="MCJ0741637.1"/>
    </source>
</evidence>
<evidence type="ECO:0000256" key="7">
    <source>
        <dbReference type="SAM" id="Phobius"/>
    </source>
</evidence>
<keyword evidence="5 7" id="KW-1133">Transmembrane helix</keyword>
<name>A0ABS9ZTT0_9SPHI</name>
<dbReference type="PANTHER" id="PTHR40074">
    <property type="entry name" value="O-ACETYLTRANSFERASE WECH"/>
    <property type="match status" value="1"/>
</dbReference>
<feature type="domain" description="Acyltransferase 3" evidence="8">
    <location>
        <begin position="14"/>
        <end position="327"/>
    </location>
</feature>
<feature type="transmembrane region" description="Helical" evidence="7">
    <location>
        <begin position="317"/>
        <end position="341"/>
    </location>
</feature>
<feature type="transmembrane region" description="Helical" evidence="7">
    <location>
        <begin position="186"/>
        <end position="205"/>
    </location>
</feature>
<evidence type="ECO:0000259" key="8">
    <source>
        <dbReference type="Pfam" id="PF01757"/>
    </source>
</evidence>
<feature type="transmembrane region" description="Helical" evidence="7">
    <location>
        <begin position="48"/>
        <end position="72"/>
    </location>
</feature>
<keyword evidence="9" id="KW-0012">Acyltransferase</keyword>
<organism evidence="9 10">
    <name type="scientific">Pedobacter montanisoli</name>
    <dbReference type="NCBI Taxonomy" id="2923277"/>
    <lineage>
        <taxon>Bacteria</taxon>
        <taxon>Pseudomonadati</taxon>
        <taxon>Bacteroidota</taxon>
        <taxon>Sphingobacteriia</taxon>
        <taxon>Sphingobacteriales</taxon>
        <taxon>Sphingobacteriaceae</taxon>
        <taxon>Pedobacter</taxon>
    </lineage>
</organism>
<reference evidence="9" key="1">
    <citation type="submission" date="2022-03" db="EMBL/GenBank/DDBJ databases">
        <authorList>
            <person name="Woo C.Y."/>
        </authorList>
    </citation>
    <scope>NUCLEOTIDE SEQUENCE</scope>
    <source>
        <strain evidence="9">CYS-01</strain>
    </source>
</reference>
<keyword evidence="6 7" id="KW-0472">Membrane</keyword>
<keyword evidence="9" id="KW-0808">Transferase</keyword>
<feature type="transmembrane region" description="Helical" evidence="7">
    <location>
        <begin position="258"/>
        <end position="275"/>
    </location>
</feature>
<evidence type="ECO:0000256" key="6">
    <source>
        <dbReference type="ARBA" id="ARBA00023136"/>
    </source>
</evidence>
<keyword evidence="10" id="KW-1185">Reference proteome</keyword>
<evidence type="ECO:0000313" key="10">
    <source>
        <dbReference type="Proteomes" id="UP001165460"/>
    </source>
</evidence>
<dbReference type="GO" id="GO:0016746">
    <property type="term" value="F:acyltransferase activity"/>
    <property type="evidence" value="ECO:0007669"/>
    <property type="project" value="UniProtKB-KW"/>
</dbReference>
<feature type="transmembrane region" description="Helical" evidence="7">
    <location>
        <begin position="217"/>
        <end position="238"/>
    </location>
</feature>
<dbReference type="InterPro" id="IPR002656">
    <property type="entry name" value="Acyl_transf_3_dom"/>
</dbReference>
<dbReference type="Pfam" id="PF01757">
    <property type="entry name" value="Acyl_transf_3"/>
    <property type="match status" value="1"/>
</dbReference>
<evidence type="ECO:0000256" key="1">
    <source>
        <dbReference type="ARBA" id="ARBA00004651"/>
    </source>
</evidence>
<sequence>MQNTELVQEKKNFDFVDTIRCIAMIGIVFEHSVYSGTYIYDSFSLKHIVYISLIQLSKFGTISFFVLAGFLLGSKFVSYSSWQYFKRRLSTVFVPWLIWSSIFITVVLIQQYIVLKDKFDLAQLLPEKMKMAYLYTNYWFIINFLFCIGLLLIFKKFLYKWWLGAVFLLFSLTYSVNVYFEWFIPSHTTAIFGFVFYLWLGAILNKNWVYIEQKIKHVSYPVIIILFILSFVCSVLDSMNLINHQSSDPYNTLRISNILYSLITIILLLKIKNFGFIKYLKPRETTFGVYLIHYILITNLLPEIFRPFKLPLIQDMSLIGMLAYVCCRFIIVYGTTLLLIWGISKSRVKWIIGRT</sequence>
<feature type="transmembrane region" description="Helical" evidence="7">
    <location>
        <begin position="93"/>
        <end position="113"/>
    </location>
</feature>
<evidence type="ECO:0000256" key="5">
    <source>
        <dbReference type="ARBA" id="ARBA00022989"/>
    </source>
</evidence>
<evidence type="ECO:0000256" key="4">
    <source>
        <dbReference type="ARBA" id="ARBA00022692"/>
    </source>
</evidence>
<proteinExistence type="inferred from homology"/>
<dbReference type="RefSeq" id="WP_243358974.1">
    <property type="nucleotide sequence ID" value="NZ_JALGBH010000001.1"/>
</dbReference>
<evidence type="ECO:0000256" key="3">
    <source>
        <dbReference type="ARBA" id="ARBA00022475"/>
    </source>
</evidence>
<dbReference type="PANTHER" id="PTHR40074:SF2">
    <property type="entry name" value="O-ACETYLTRANSFERASE WECH"/>
    <property type="match status" value="1"/>
</dbReference>
<accession>A0ABS9ZTT0</accession>
<comment type="subcellular location">
    <subcellularLocation>
        <location evidence="1">Cell membrane</location>
        <topology evidence="1">Multi-pass membrane protein</topology>
    </subcellularLocation>
</comment>
<gene>
    <name evidence="9" type="ORF">MMF97_02860</name>
</gene>
<feature type="transmembrane region" description="Helical" evidence="7">
    <location>
        <begin position="161"/>
        <end position="180"/>
    </location>
</feature>
<keyword evidence="4 7" id="KW-0812">Transmembrane</keyword>
<evidence type="ECO:0000256" key="2">
    <source>
        <dbReference type="ARBA" id="ARBA00007400"/>
    </source>
</evidence>
<feature type="transmembrane region" description="Helical" evidence="7">
    <location>
        <begin position="287"/>
        <end position="305"/>
    </location>
</feature>
<protein>
    <submittedName>
        <fullName evidence="9">Acyltransferase</fullName>
    </submittedName>
</protein>
<keyword evidence="3" id="KW-1003">Cell membrane</keyword>
<comment type="similarity">
    <text evidence="2">Belongs to the acyltransferase 3 family.</text>
</comment>
<dbReference type="EMBL" id="JALGBH010000001">
    <property type="protein sequence ID" value="MCJ0741637.1"/>
    <property type="molecule type" value="Genomic_DNA"/>
</dbReference>
<feature type="transmembrane region" description="Helical" evidence="7">
    <location>
        <begin position="133"/>
        <end position="154"/>
    </location>
</feature>
<comment type="caution">
    <text evidence="9">The sequence shown here is derived from an EMBL/GenBank/DDBJ whole genome shotgun (WGS) entry which is preliminary data.</text>
</comment>
<dbReference type="Proteomes" id="UP001165460">
    <property type="component" value="Unassembled WGS sequence"/>
</dbReference>